<dbReference type="Pfam" id="PF13409">
    <property type="entry name" value="GST_N_2"/>
    <property type="match status" value="1"/>
</dbReference>
<dbReference type="EMBL" id="NPDX01000001">
    <property type="protein sequence ID" value="PJZ84786.1"/>
    <property type="molecule type" value="Genomic_DNA"/>
</dbReference>
<feature type="domain" description="GST N-terminal" evidence="1">
    <location>
        <begin position="1"/>
        <end position="81"/>
    </location>
</feature>
<organism evidence="3 4">
    <name type="scientific">Leptospira harrisiae</name>
    <dbReference type="NCBI Taxonomy" id="2023189"/>
    <lineage>
        <taxon>Bacteria</taxon>
        <taxon>Pseudomonadati</taxon>
        <taxon>Spirochaetota</taxon>
        <taxon>Spirochaetia</taxon>
        <taxon>Leptospirales</taxon>
        <taxon>Leptospiraceae</taxon>
        <taxon>Leptospira</taxon>
    </lineage>
</organism>
<evidence type="ECO:0000313" key="4">
    <source>
        <dbReference type="Proteomes" id="UP000232145"/>
    </source>
</evidence>
<dbReference type="PANTHER" id="PTHR44051:SF2">
    <property type="entry name" value="HYPOTHETICAL GLUTATHIONE S-TRANSFERASE LIKE PROTEIN"/>
    <property type="match status" value="1"/>
</dbReference>
<dbReference type="InterPro" id="IPR004046">
    <property type="entry name" value="GST_C"/>
</dbReference>
<sequence>MKIYGDRQSGNSYKLLLVTSFLEIPYEWQDIDIKKGETKTDSFLKMNPNGKIPILILDDGRILSESNAILNFLAEGSDLIPKDHFEKAKVLQWQFFEQYSHEPYIAVARFIKHYLGIPEERRAEYESKQEGGYKALGVMDTQLTKNKFLVGDSITTADISLFAYTHVAHEGGFDLSSYPKILEWIKRIESLDRFKPLHSV</sequence>
<evidence type="ECO:0000259" key="2">
    <source>
        <dbReference type="PROSITE" id="PS50405"/>
    </source>
</evidence>
<accession>A0A2N0AKF9</accession>
<dbReference type="InterPro" id="IPR040079">
    <property type="entry name" value="Glutathione_S-Trfase"/>
</dbReference>
<dbReference type="InterPro" id="IPR004045">
    <property type="entry name" value="Glutathione_S-Trfase_N"/>
</dbReference>
<dbReference type="InterPro" id="IPR010987">
    <property type="entry name" value="Glutathione-S-Trfase_C-like"/>
</dbReference>
<keyword evidence="3" id="KW-0808">Transferase</keyword>
<dbReference type="AlphaFoldDB" id="A0A2N0AKF9"/>
<dbReference type="CDD" id="cd03056">
    <property type="entry name" value="GST_N_4"/>
    <property type="match status" value="1"/>
</dbReference>
<evidence type="ECO:0000313" key="3">
    <source>
        <dbReference type="EMBL" id="PJZ84786.1"/>
    </source>
</evidence>
<dbReference type="PROSITE" id="PS50405">
    <property type="entry name" value="GST_CTER"/>
    <property type="match status" value="1"/>
</dbReference>
<dbReference type="Gene3D" id="3.40.30.10">
    <property type="entry name" value="Glutaredoxin"/>
    <property type="match status" value="1"/>
</dbReference>
<dbReference type="GO" id="GO:0016740">
    <property type="term" value="F:transferase activity"/>
    <property type="evidence" value="ECO:0007669"/>
    <property type="project" value="UniProtKB-KW"/>
</dbReference>
<dbReference type="Pfam" id="PF00043">
    <property type="entry name" value="GST_C"/>
    <property type="match status" value="1"/>
</dbReference>
<dbReference type="SUPFAM" id="SSF47616">
    <property type="entry name" value="GST C-terminal domain-like"/>
    <property type="match status" value="1"/>
</dbReference>
<comment type="caution">
    <text evidence="3">The sequence shown here is derived from an EMBL/GenBank/DDBJ whole genome shotgun (WGS) entry which is preliminary data.</text>
</comment>
<dbReference type="PANTHER" id="PTHR44051">
    <property type="entry name" value="GLUTATHIONE S-TRANSFERASE-RELATED"/>
    <property type="match status" value="1"/>
</dbReference>
<protein>
    <submittedName>
        <fullName evidence="3">Glutathione S-transferase</fullName>
    </submittedName>
</protein>
<dbReference type="SFLD" id="SFLDS00019">
    <property type="entry name" value="Glutathione_Transferase_(cytos"/>
    <property type="match status" value="1"/>
</dbReference>
<keyword evidence="4" id="KW-1185">Reference proteome</keyword>
<name>A0A2N0AKF9_9LEPT</name>
<proteinExistence type="predicted"/>
<feature type="domain" description="GST C-terminal" evidence="2">
    <location>
        <begin position="83"/>
        <end position="200"/>
    </location>
</feature>
<dbReference type="PROSITE" id="PS50404">
    <property type="entry name" value="GST_NTER"/>
    <property type="match status" value="1"/>
</dbReference>
<dbReference type="SFLD" id="SFLDG01151">
    <property type="entry name" value="Main.2:_Nu-like"/>
    <property type="match status" value="1"/>
</dbReference>
<dbReference type="InterPro" id="IPR036249">
    <property type="entry name" value="Thioredoxin-like_sf"/>
</dbReference>
<dbReference type="Proteomes" id="UP000232145">
    <property type="component" value="Unassembled WGS sequence"/>
</dbReference>
<dbReference type="Gene3D" id="1.20.1050.10">
    <property type="match status" value="1"/>
</dbReference>
<dbReference type="RefSeq" id="WP_100741672.1">
    <property type="nucleotide sequence ID" value="NZ_NPDW01000001.1"/>
</dbReference>
<gene>
    <name evidence="3" type="ORF">CH364_00435</name>
</gene>
<evidence type="ECO:0000259" key="1">
    <source>
        <dbReference type="PROSITE" id="PS50404"/>
    </source>
</evidence>
<dbReference type="SFLD" id="SFLDG00358">
    <property type="entry name" value="Main_(cytGST)"/>
    <property type="match status" value="1"/>
</dbReference>
<dbReference type="InterPro" id="IPR036282">
    <property type="entry name" value="Glutathione-S-Trfase_C_sf"/>
</dbReference>
<reference evidence="3 4" key="1">
    <citation type="submission" date="2017-07" db="EMBL/GenBank/DDBJ databases">
        <title>Leptospira spp. isolated from tropical soils.</title>
        <authorList>
            <person name="Thibeaux R."/>
            <person name="Iraola G."/>
            <person name="Ferres I."/>
            <person name="Bierque E."/>
            <person name="Girault D."/>
            <person name="Soupe-Gilbert M.-E."/>
            <person name="Picardeau M."/>
            <person name="Goarant C."/>
        </authorList>
    </citation>
    <scope>NUCLEOTIDE SEQUENCE [LARGE SCALE GENOMIC DNA]</scope>
    <source>
        <strain evidence="3 4">FH2-B-A1</strain>
    </source>
</reference>
<dbReference type="SUPFAM" id="SSF52833">
    <property type="entry name" value="Thioredoxin-like"/>
    <property type="match status" value="1"/>
</dbReference>
<dbReference type="OrthoDB" id="9770408at2"/>